<dbReference type="PANTHER" id="PTHR46013:SF4">
    <property type="entry name" value="B-CELL RECEPTOR CD22-RELATED"/>
    <property type="match status" value="1"/>
</dbReference>
<keyword evidence="5" id="KW-0472">Membrane</keyword>
<comment type="function">
    <text evidence="3">Most highly expressed siglec (sialic acid-binding immunoglobulin-like lectin) on B-cells that plays a role in various aspects of B-cell biology including differentiation, antigen presentation, and trafficking to bone marrow. Binds to alpha 2,6-linked sialic acid residues of surface molecules such as CD22 itself, CD45 and IgM in a cis configuration. Can also bind to ligands on other cells as an adhesion molecule in a trans configuration. Acts as an inhibitory coreceptor on the surface of B-cells and inhibits B-cell receptor induced signaling, characterized by inhibition of the calcium mobilization and cellular activation. Mechanistically, the immunoreceptor tyrosine-based inhibitory motif domain is phosphorylated by the Src kinase LYN, which in turn leads to the recruitment of the protein tyrosine phosphatase 1/PTPN6, leading to the negative regulation of BCR signaling. If this negative signaling from is of sufficient strength, apoptosis of the B-cell can be induced.</text>
</comment>
<reference evidence="7" key="1">
    <citation type="submission" date="2025-08" db="UniProtKB">
        <authorList>
            <consortium name="Ensembl"/>
        </authorList>
    </citation>
    <scope>IDENTIFICATION</scope>
</reference>
<protein>
    <recommendedName>
        <fullName evidence="1">B-cell receptor CD22</fullName>
    </recommendedName>
    <alternativeName>
        <fullName evidence="2">Sialic acid-binding Ig-like lectin 2</fullName>
    </alternativeName>
</protein>
<dbReference type="Pfam" id="PF13895">
    <property type="entry name" value="Ig_2"/>
    <property type="match status" value="3"/>
</dbReference>
<dbReference type="PROSITE" id="PS50835">
    <property type="entry name" value="IG_LIKE"/>
    <property type="match status" value="7"/>
</dbReference>
<dbReference type="SMART" id="SM00408">
    <property type="entry name" value="IGc2"/>
    <property type="match status" value="5"/>
</dbReference>
<comment type="subunit">
    <text evidence="4">Predominantly monomer of isoform CD22-beta. Also found as heterodimer of isoform CD22-beta and a shorter isoform. Interacts with PTPN6/SHP-1, LYN, SYK, PIK3R1/PIK3R2 and PLCG1 upon phosphorylation. Interacts with GRB2, INPP5D and SHC1 upon phosphorylation. May form a complex with INPP5D/SHIP, GRB2 and SHC1.</text>
</comment>
<evidence type="ECO:0000256" key="3">
    <source>
        <dbReference type="ARBA" id="ARBA00045430"/>
    </source>
</evidence>
<feature type="domain" description="Ig-like" evidence="6">
    <location>
        <begin position="684"/>
        <end position="748"/>
    </location>
</feature>
<proteinExistence type="predicted"/>
<dbReference type="CDD" id="cd00096">
    <property type="entry name" value="Ig"/>
    <property type="match status" value="2"/>
</dbReference>
<feature type="domain" description="Ig-like" evidence="6">
    <location>
        <begin position="497"/>
        <end position="582"/>
    </location>
</feature>
<dbReference type="InterPro" id="IPR013783">
    <property type="entry name" value="Ig-like_fold"/>
</dbReference>
<keyword evidence="5" id="KW-0812">Transmembrane</keyword>
<keyword evidence="5" id="KW-1133">Transmembrane helix</keyword>
<dbReference type="InterPro" id="IPR007110">
    <property type="entry name" value="Ig-like_dom"/>
</dbReference>
<name>A0A8C6ST31_9GOBI</name>
<dbReference type="SMART" id="SM00409">
    <property type="entry name" value="IG"/>
    <property type="match status" value="7"/>
</dbReference>
<organism evidence="7 8">
    <name type="scientific">Neogobius melanostomus</name>
    <name type="common">round goby</name>
    <dbReference type="NCBI Taxonomy" id="47308"/>
    <lineage>
        <taxon>Eukaryota</taxon>
        <taxon>Metazoa</taxon>
        <taxon>Chordata</taxon>
        <taxon>Craniata</taxon>
        <taxon>Vertebrata</taxon>
        <taxon>Euteleostomi</taxon>
        <taxon>Actinopterygii</taxon>
        <taxon>Neopterygii</taxon>
        <taxon>Teleostei</taxon>
        <taxon>Neoteleostei</taxon>
        <taxon>Acanthomorphata</taxon>
        <taxon>Gobiaria</taxon>
        <taxon>Gobiiformes</taxon>
        <taxon>Gobioidei</taxon>
        <taxon>Gobiidae</taxon>
        <taxon>Benthophilinae</taxon>
        <taxon>Neogobiini</taxon>
        <taxon>Neogobius</taxon>
    </lineage>
</organism>
<feature type="domain" description="Ig-like" evidence="6">
    <location>
        <begin position="22"/>
        <end position="129"/>
    </location>
</feature>
<evidence type="ECO:0000256" key="4">
    <source>
        <dbReference type="ARBA" id="ARBA00046458"/>
    </source>
</evidence>
<feature type="domain" description="Ig-like" evidence="6">
    <location>
        <begin position="587"/>
        <end position="672"/>
    </location>
</feature>
<dbReference type="Gene3D" id="2.60.40.10">
    <property type="entry name" value="Immunoglobulins"/>
    <property type="match status" value="8"/>
</dbReference>
<reference evidence="7" key="2">
    <citation type="submission" date="2025-09" db="UniProtKB">
        <authorList>
            <consortium name="Ensembl"/>
        </authorList>
    </citation>
    <scope>IDENTIFICATION</scope>
</reference>
<accession>A0A8C6ST31</accession>
<sequence>MKIKSSLSSSSCPSAGPCYSKPPAVIETTSLRAYVGTCVEIKCKVTGYLPDEDALWFWIKDGKWNTSINDISGTIVYSNNPTERTISPQFGGRVKYTGSTRLSNRASSYSKPSCSVSICDLREEDSGEYFFRYIPKDQRYKWSTIKAKIVTVNPCRITFNKPDPVQEDYSVTLRCSTPRTCRSYLKIESVPPSGLETSQSSVSYTATAEYTATWRDDGREFTCQTEGNKDPQLVKKITISVQYSPQDTEAEIKSHDVREGQSVTLSCSAKGQPPPTFTWYRYSQGKNPAPQHSGAVWEINSAQIQDSGEYVCLAQNKHEAQRSQYVKIDVQFSDGPSVEVRVSLPPPYTQGQRLSLSCDVLQSNPPPFSFTWYKNNQRLSSVQTYSKTLQPEDRGSYSCSAQTLYKPRNTNIEIVGQTREVAVGHSVVLKCNTDANPFPFAFYWNQDSKYRQTTSENSLELRSVGSADQGCYSCRANNRIGTGTDSTGLCIKVLYPPSNLILSMDTEVTEGQTVSISCRVDSFPAASLNLSRTSQGSTEELKKTTEQNSLSYSVTVSSAHSGQYTCSAHNRVGSESTQRSLRVKYGPKEVRVQADPGLTVKENMTLTLRCSAQSDPPVSSVSWSRVTAGQELRVHTGTVYTVKSVSVNDSGLYSCTAHNPISQGTSPPAEVKVKCERVLYIIRSVTLSCSSHSFPLSLYTWYRSTEGRATKVSENINYTVLSTQPGVYYCTAKNELGQSTSEIKKVVSVSAGSIVKFILLALVPLLIILCAFLVYRYLHKHFTLVLVRVLQQVI</sequence>
<feature type="domain" description="Ig-like" evidence="6">
    <location>
        <begin position="336"/>
        <end position="422"/>
    </location>
</feature>
<dbReference type="Pfam" id="PF24518">
    <property type="entry name" value="Ig_CD22"/>
    <property type="match status" value="1"/>
</dbReference>
<dbReference type="Proteomes" id="UP000694523">
    <property type="component" value="Unplaced"/>
</dbReference>
<feature type="transmembrane region" description="Helical" evidence="5">
    <location>
        <begin position="757"/>
        <end position="778"/>
    </location>
</feature>
<keyword evidence="8" id="KW-1185">Reference proteome</keyword>
<evidence type="ECO:0000313" key="7">
    <source>
        <dbReference type="Ensembl" id="ENSNMLP00000009930.1"/>
    </source>
</evidence>
<dbReference type="InterPro" id="IPR003599">
    <property type="entry name" value="Ig_sub"/>
</dbReference>
<evidence type="ECO:0000256" key="2">
    <source>
        <dbReference type="ARBA" id="ARBA00041781"/>
    </source>
</evidence>
<dbReference type="InterPro" id="IPR003598">
    <property type="entry name" value="Ig_sub2"/>
</dbReference>
<dbReference type="AlphaFoldDB" id="A0A8C6ST31"/>
<dbReference type="InterPro" id="IPR056386">
    <property type="entry name" value="Ig_CD22"/>
</dbReference>
<evidence type="ECO:0000256" key="1">
    <source>
        <dbReference type="ARBA" id="ARBA00040106"/>
    </source>
</evidence>
<dbReference type="SUPFAM" id="SSF48726">
    <property type="entry name" value="Immunoglobulin"/>
    <property type="match status" value="8"/>
</dbReference>
<dbReference type="InterPro" id="IPR036179">
    <property type="entry name" value="Ig-like_dom_sf"/>
</dbReference>
<dbReference type="PANTHER" id="PTHR46013">
    <property type="entry name" value="VASCULAR CELL ADHESION MOLECULE 1"/>
    <property type="match status" value="1"/>
</dbReference>
<feature type="domain" description="Ig-like" evidence="6">
    <location>
        <begin position="245"/>
        <end position="329"/>
    </location>
</feature>
<evidence type="ECO:0000259" key="6">
    <source>
        <dbReference type="PROSITE" id="PS50835"/>
    </source>
</evidence>
<dbReference type="Pfam" id="PF13927">
    <property type="entry name" value="Ig_3"/>
    <property type="match status" value="3"/>
</dbReference>
<evidence type="ECO:0000313" key="8">
    <source>
        <dbReference type="Proteomes" id="UP000694523"/>
    </source>
</evidence>
<feature type="domain" description="Ig-like" evidence="6">
    <location>
        <begin position="424"/>
        <end position="490"/>
    </location>
</feature>
<evidence type="ECO:0000256" key="5">
    <source>
        <dbReference type="SAM" id="Phobius"/>
    </source>
</evidence>
<dbReference type="Ensembl" id="ENSNMLT00000011213.1">
    <property type="protein sequence ID" value="ENSNMLP00000009930.1"/>
    <property type="gene ID" value="ENSNMLG00000006877.1"/>
</dbReference>